<dbReference type="InterPro" id="IPR031325">
    <property type="entry name" value="RHS_repeat"/>
</dbReference>
<dbReference type="Pfam" id="PF05593">
    <property type="entry name" value="RHS_repeat"/>
    <property type="match status" value="1"/>
</dbReference>
<proteinExistence type="predicted"/>
<organism evidence="3 4">
    <name type="scientific">Dactylosporangium darangshiense</name>
    <dbReference type="NCBI Taxonomy" id="579108"/>
    <lineage>
        <taxon>Bacteria</taxon>
        <taxon>Bacillati</taxon>
        <taxon>Actinomycetota</taxon>
        <taxon>Actinomycetes</taxon>
        <taxon>Micromonosporales</taxon>
        <taxon>Micromonosporaceae</taxon>
        <taxon>Dactylosporangium</taxon>
    </lineage>
</organism>
<comment type="caution">
    <text evidence="3">The sequence shown here is derived from an EMBL/GenBank/DDBJ whole genome shotgun (WGS) entry which is preliminary data.</text>
</comment>
<evidence type="ECO:0000256" key="1">
    <source>
        <dbReference type="SAM" id="MobiDB-lite"/>
    </source>
</evidence>
<dbReference type="NCBIfam" id="TIGR03696">
    <property type="entry name" value="Rhs_assc_core"/>
    <property type="match status" value="1"/>
</dbReference>
<keyword evidence="4" id="KW-1185">Reference proteome</keyword>
<feature type="domain" description="Hint" evidence="2">
    <location>
        <begin position="375"/>
        <end position="475"/>
    </location>
</feature>
<feature type="region of interest" description="Disordered" evidence="1">
    <location>
        <begin position="1"/>
        <end position="38"/>
    </location>
</feature>
<dbReference type="EMBL" id="BAABAT010000064">
    <property type="protein sequence ID" value="GAA4263240.1"/>
    <property type="molecule type" value="Genomic_DNA"/>
</dbReference>
<dbReference type="Proteomes" id="UP001500620">
    <property type="component" value="Unassembled WGS sequence"/>
</dbReference>
<dbReference type="CDD" id="cd00081">
    <property type="entry name" value="Hint"/>
    <property type="match status" value="1"/>
</dbReference>
<feature type="compositionally biased region" description="Polar residues" evidence="1">
    <location>
        <begin position="186"/>
        <end position="205"/>
    </location>
</feature>
<evidence type="ECO:0000259" key="2">
    <source>
        <dbReference type="SMART" id="SM00306"/>
    </source>
</evidence>
<dbReference type="RefSeq" id="WP_345142216.1">
    <property type="nucleotide sequence ID" value="NZ_BAABAT010000064.1"/>
</dbReference>
<dbReference type="PANTHER" id="PTHR32305:SF17">
    <property type="entry name" value="TRNA NUCLEASE WAPA"/>
    <property type="match status" value="1"/>
</dbReference>
<feature type="compositionally biased region" description="Basic and acidic residues" evidence="1">
    <location>
        <begin position="210"/>
        <end position="219"/>
    </location>
</feature>
<name>A0ABP8DT82_9ACTN</name>
<accession>A0ABP8DT82</accession>
<feature type="region of interest" description="Disordered" evidence="1">
    <location>
        <begin position="171"/>
        <end position="259"/>
    </location>
</feature>
<dbReference type="InterPro" id="IPR003587">
    <property type="entry name" value="Hint_dom_N"/>
</dbReference>
<evidence type="ECO:0000313" key="3">
    <source>
        <dbReference type="EMBL" id="GAA4263240.1"/>
    </source>
</evidence>
<feature type="compositionally biased region" description="Gly residues" evidence="1">
    <location>
        <begin position="235"/>
        <end position="252"/>
    </location>
</feature>
<sequence>MPPPALPRVPTATPTTTPATPSPATSPANPPQALDWDSEGHLTTVTDTTGVTTYIYDADGNRLIAKDPTGATAYLPGYELRKAGTTTTCTRYLGPATRTPTGTTWIASDAHGTGQLAIYAATLSGTRRKTDPFGNPRGTDPTWPNPQGFVGGIRDNTGLTHLGAREYEPATGRFISDDPITDPADPQQSNGYTYASNNPTTSSDPTGLWTDHDPGDYKEPPCSNPTMCDHQNPYGAGGAGPGSGSDGSGGSDGSPSDKDLEKANLIKHATALDVILNVGGKILLDLLGVTDMVNCFTKGDILACVNTLINVLPWGQIFKAAKVGEAAWRVGRAILRWVGEVKWAKKVLAEAERAATKADDLVGEADNLAGKACRRNSFLPGTPVLLADGTTKPIEDVDIGDLILATDPLTGQTHAEPVTILHANIDIELVDLTIEGPNGPAVLHTTAHHPFWNESRQRWSDAADLEPGDQLHTVNDTVEIVTSVVAYIGRQEMRNLTVADIHTY</sequence>
<dbReference type="NCBIfam" id="TIGR01643">
    <property type="entry name" value="YD_repeat_2x"/>
    <property type="match status" value="1"/>
</dbReference>
<dbReference type="Gene3D" id="2.180.10.10">
    <property type="entry name" value="RHS repeat-associated core"/>
    <property type="match status" value="1"/>
</dbReference>
<dbReference type="InterPro" id="IPR006530">
    <property type="entry name" value="YD"/>
</dbReference>
<reference evidence="4" key="1">
    <citation type="journal article" date="2019" name="Int. J. Syst. Evol. Microbiol.">
        <title>The Global Catalogue of Microorganisms (GCM) 10K type strain sequencing project: providing services to taxonomists for standard genome sequencing and annotation.</title>
        <authorList>
            <consortium name="The Broad Institute Genomics Platform"/>
            <consortium name="The Broad Institute Genome Sequencing Center for Infectious Disease"/>
            <person name="Wu L."/>
            <person name="Ma J."/>
        </authorList>
    </citation>
    <scope>NUCLEOTIDE SEQUENCE [LARGE SCALE GENOMIC DNA]</scope>
    <source>
        <strain evidence="4">JCM 17441</strain>
    </source>
</reference>
<dbReference type="SMART" id="SM00306">
    <property type="entry name" value="HintN"/>
    <property type="match status" value="1"/>
</dbReference>
<evidence type="ECO:0000313" key="4">
    <source>
        <dbReference type="Proteomes" id="UP001500620"/>
    </source>
</evidence>
<dbReference type="PANTHER" id="PTHR32305">
    <property type="match status" value="1"/>
</dbReference>
<dbReference type="InterPro" id="IPR050708">
    <property type="entry name" value="T6SS_VgrG/RHS"/>
</dbReference>
<dbReference type="InterPro" id="IPR022385">
    <property type="entry name" value="Rhs_assc_core"/>
</dbReference>
<dbReference type="Pfam" id="PF07591">
    <property type="entry name" value="PT-HINT"/>
    <property type="match status" value="1"/>
</dbReference>
<dbReference type="Gene3D" id="2.170.16.10">
    <property type="entry name" value="Hedgehog/Intein (Hint) domain"/>
    <property type="match status" value="1"/>
</dbReference>
<gene>
    <name evidence="3" type="ORF">GCM10022255_106000</name>
</gene>
<dbReference type="InterPro" id="IPR036844">
    <property type="entry name" value="Hint_dom_sf"/>
</dbReference>
<feature type="compositionally biased region" description="Low complexity" evidence="1">
    <location>
        <begin position="8"/>
        <end position="33"/>
    </location>
</feature>
<dbReference type="SUPFAM" id="SSF51294">
    <property type="entry name" value="Hedgehog/intein (Hint) domain"/>
    <property type="match status" value="1"/>
</dbReference>
<feature type="region of interest" description="Disordered" evidence="1">
    <location>
        <begin position="127"/>
        <end position="149"/>
    </location>
</feature>
<protein>
    <recommendedName>
        <fullName evidence="2">Hint domain-containing protein</fullName>
    </recommendedName>
</protein>